<evidence type="ECO:0000256" key="2">
    <source>
        <dbReference type="ARBA" id="ARBA00004742"/>
    </source>
</evidence>
<dbReference type="GO" id="GO:0003941">
    <property type="term" value="F:L-serine ammonia-lyase activity"/>
    <property type="evidence" value="ECO:0007669"/>
    <property type="project" value="UniProtKB-UniRule"/>
</dbReference>
<dbReference type="InterPro" id="IPR004642">
    <property type="entry name" value="Ser_deHydtase_asu"/>
</dbReference>
<keyword evidence="5 11" id="KW-0004">4Fe-4S</keyword>
<dbReference type="InterPro" id="IPR005131">
    <property type="entry name" value="Ser_deHydtase_bsu"/>
</dbReference>
<reference evidence="13" key="1">
    <citation type="submission" date="2020-10" db="EMBL/GenBank/DDBJ databases">
        <authorList>
            <person name="Gilroy R."/>
        </authorList>
    </citation>
    <scope>NUCLEOTIDE SEQUENCE</scope>
    <source>
        <strain evidence="13">ChiGjej1B1-2707</strain>
    </source>
</reference>
<keyword evidence="8 11" id="KW-0411">Iron-sulfur</keyword>
<dbReference type="InterPro" id="IPR004643">
    <property type="entry name" value="Fe-S_L-Ser_bsu"/>
</dbReference>
<comment type="catalytic activity">
    <reaction evidence="10 11">
        <text>L-serine = pyruvate + NH4(+)</text>
        <dbReference type="Rhea" id="RHEA:19169"/>
        <dbReference type="ChEBI" id="CHEBI:15361"/>
        <dbReference type="ChEBI" id="CHEBI:28938"/>
        <dbReference type="ChEBI" id="CHEBI:33384"/>
        <dbReference type="EC" id="4.3.1.17"/>
    </reaction>
</comment>
<gene>
    <name evidence="13" type="primary">sdaAA</name>
    <name evidence="13" type="ORF">IAA69_07955</name>
</gene>
<dbReference type="EMBL" id="DVGB01000095">
    <property type="protein sequence ID" value="HIR02176.1"/>
    <property type="molecule type" value="Genomic_DNA"/>
</dbReference>
<evidence type="ECO:0000256" key="8">
    <source>
        <dbReference type="ARBA" id="ARBA00023014"/>
    </source>
</evidence>
<feature type="domain" description="ACT" evidence="12">
    <location>
        <begin position="150"/>
        <end position="235"/>
    </location>
</feature>
<dbReference type="GO" id="GO:0006094">
    <property type="term" value="P:gluconeogenesis"/>
    <property type="evidence" value="ECO:0007669"/>
    <property type="project" value="UniProtKB-KW"/>
</dbReference>
<dbReference type="GO" id="GO:0046872">
    <property type="term" value="F:metal ion binding"/>
    <property type="evidence" value="ECO:0007669"/>
    <property type="project" value="UniProtKB-KW"/>
</dbReference>
<protein>
    <recommendedName>
        <fullName evidence="11">L-serine dehydratase</fullName>
        <ecNumber evidence="11">4.3.1.17</ecNumber>
    </recommendedName>
</protein>
<evidence type="ECO:0000256" key="10">
    <source>
        <dbReference type="ARBA" id="ARBA00049406"/>
    </source>
</evidence>
<dbReference type="NCBIfam" id="TIGR00719">
    <property type="entry name" value="sda_beta"/>
    <property type="match status" value="1"/>
</dbReference>
<evidence type="ECO:0000256" key="1">
    <source>
        <dbReference type="ARBA" id="ARBA00001966"/>
    </source>
</evidence>
<comment type="similarity">
    <text evidence="3 11">Belongs to the iron-sulfur dependent L-serine dehydratase family.</text>
</comment>
<keyword evidence="4 11" id="KW-0312">Gluconeogenesis</keyword>
<comment type="caution">
    <text evidence="13">The sequence shown here is derived from an EMBL/GenBank/DDBJ whole genome shotgun (WGS) entry which is preliminary data.</text>
</comment>
<dbReference type="Pfam" id="PF03315">
    <property type="entry name" value="SDH_beta"/>
    <property type="match status" value="1"/>
</dbReference>
<dbReference type="PANTHER" id="PTHR30182:SF1">
    <property type="entry name" value="L-SERINE DEHYDRATASE 1"/>
    <property type="match status" value="1"/>
</dbReference>
<dbReference type="InterPro" id="IPR029009">
    <property type="entry name" value="ASB_dom_sf"/>
</dbReference>
<dbReference type="PANTHER" id="PTHR30182">
    <property type="entry name" value="L-SERINE DEHYDRATASE"/>
    <property type="match status" value="1"/>
</dbReference>
<dbReference type="NCBIfam" id="TIGR00718">
    <property type="entry name" value="sda_alpha"/>
    <property type="match status" value="1"/>
</dbReference>
<evidence type="ECO:0000313" key="13">
    <source>
        <dbReference type="EMBL" id="HIR02176.1"/>
    </source>
</evidence>
<organism evidence="13 14">
    <name type="scientific">Candidatus Aveggerthella stercoripullorum</name>
    <dbReference type="NCBI Taxonomy" id="2840688"/>
    <lineage>
        <taxon>Bacteria</taxon>
        <taxon>Bacillati</taxon>
        <taxon>Actinomycetota</taxon>
        <taxon>Coriobacteriia</taxon>
        <taxon>Eggerthellales</taxon>
        <taxon>Eggerthellaceae</taxon>
        <taxon>Eggerthellaceae incertae sedis</taxon>
        <taxon>Candidatus Aveggerthella</taxon>
    </lineage>
</organism>
<keyword evidence="9 11" id="KW-0456">Lyase</keyword>
<evidence type="ECO:0000313" key="14">
    <source>
        <dbReference type="Proteomes" id="UP000824261"/>
    </source>
</evidence>
<sequence length="546" mass="57446">MKTLSVRDIIGPVMIGPSSSHTAGALRIALMTRQMLNAKPREVEFLLYGSFSHTYHGHGTDKALVAGMLGMAPDDERIRHSFELAQQEGLAFAFTPLPDTETRHPNTVDIVVTDEDGTHLTVRGESIGGGAAVISAINGVEVQLTGEHHSIVTEQRDVQGVLAHITACLNAANINIATVRLFRTKKGQTAYTVIETDEELPPALSDAILLNPNITAVNVIRSEKVDDESVHRVEEDQSNAIWHGRPLPSFDDVDFPDGASILAYCREHDLPLSDAICIRERAFLVRNGLHTDSTSKYLDEVLDVMRAAATGPLTEPRPSMGGLIGGEARKLMDLWESGEGLRDELMAKAAVYSMAVLETNASMGKIVAACTAGSSGVIPGVLFALQDTHGFSNARLHRALANAAAVGYLIARNATVSGAEGGCQAEVGSASAMAASAACELLGGAPEQCLGAASIALAGLLGLVCDPIAGLVEAPCQKRNATGAVNALVSAQIALAGCTDLVDFDQTVEAMYRVGRSLPFELRESALGGLAATPAACAFCESCSRQ</sequence>
<dbReference type="InterPro" id="IPR005130">
    <property type="entry name" value="Ser_deHydtase-like_asu"/>
</dbReference>
<proteinExistence type="inferred from homology"/>
<dbReference type="AlphaFoldDB" id="A0A9D1D4A9"/>
<evidence type="ECO:0000256" key="4">
    <source>
        <dbReference type="ARBA" id="ARBA00022432"/>
    </source>
</evidence>
<evidence type="ECO:0000256" key="9">
    <source>
        <dbReference type="ARBA" id="ARBA00023239"/>
    </source>
</evidence>
<dbReference type="Gene3D" id="3.30.70.260">
    <property type="match status" value="1"/>
</dbReference>
<comment type="cofactor">
    <cofactor evidence="1 11">
        <name>[4Fe-4S] cluster</name>
        <dbReference type="ChEBI" id="CHEBI:49883"/>
    </cofactor>
</comment>
<keyword evidence="7 11" id="KW-0408">Iron</keyword>
<dbReference type="InterPro" id="IPR045865">
    <property type="entry name" value="ACT-like_dom_sf"/>
</dbReference>
<dbReference type="InterPro" id="IPR002912">
    <property type="entry name" value="ACT_dom"/>
</dbReference>
<dbReference type="InterPro" id="IPR051318">
    <property type="entry name" value="Fe-S_L-Ser"/>
</dbReference>
<dbReference type="SUPFAM" id="SSF55021">
    <property type="entry name" value="ACT-like"/>
    <property type="match status" value="1"/>
</dbReference>
<evidence type="ECO:0000256" key="6">
    <source>
        <dbReference type="ARBA" id="ARBA00022723"/>
    </source>
</evidence>
<dbReference type="GO" id="GO:0051539">
    <property type="term" value="F:4 iron, 4 sulfur cluster binding"/>
    <property type="evidence" value="ECO:0007669"/>
    <property type="project" value="UniProtKB-UniRule"/>
</dbReference>
<dbReference type="SUPFAM" id="SSF143548">
    <property type="entry name" value="Serine metabolism enzymes domain"/>
    <property type="match status" value="1"/>
</dbReference>
<evidence type="ECO:0000259" key="12">
    <source>
        <dbReference type="PROSITE" id="PS51671"/>
    </source>
</evidence>
<name>A0A9D1D4A9_9ACTN</name>
<evidence type="ECO:0000256" key="3">
    <source>
        <dbReference type="ARBA" id="ARBA00008636"/>
    </source>
</evidence>
<evidence type="ECO:0000256" key="7">
    <source>
        <dbReference type="ARBA" id="ARBA00023004"/>
    </source>
</evidence>
<dbReference type="EC" id="4.3.1.17" evidence="11"/>
<dbReference type="CDD" id="cd04903">
    <property type="entry name" value="ACT_LSD"/>
    <property type="match status" value="1"/>
</dbReference>
<reference evidence="13" key="2">
    <citation type="journal article" date="2021" name="PeerJ">
        <title>Extensive microbial diversity within the chicken gut microbiome revealed by metagenomics and culture.</title>
        <authorList>
            <person name="Gilroy R."/>
            <person name="Ravi A."/>
            <person name="Getino M."/>
            <person name="Pursley I."/>
            <person name="Horton D.L."/>
            <person name="Alikhan N.F."/>
            <person name="Baker D."/>
            <person name="Gharbi K."/>
            <person name="Hall N."/>
            <person name="Watson M."/>
            <person name="Adriaenssens E.M."/>
            <person name="Foster-Nyarko E."/>
            <person name="Jarju S."/>
            <person name="Secka A."/>
            <person name="Antonio M."/>
            <person name="Oren A."/>
            <person name="Chaudhuri R.R."/>
            <person name="La Ragione R."/>
            <person name="Hildebrand F."/>
            <person name="Pallen M.J."/>
        </authorList>
    </citation>
    <scope>NUCLEOTIDE SEQUENCE</scope>
    <source>
        <strain evidence="13">ChiGjej1B1-2707</strain>
    </source>
</reference>
<evidence type="ECO:0000256" key="5">
    <source>
        <dbReference type="ARBA" id="ARBA00022485"/>
    </source>
</evidence>
<evidence type="ECO:0000256" key="11">
    <source>
        <dbReference type="RuleBase" id="RU366059"/>
    </source>
</evidence>
<dbReference type="PROSITE" id="PS51671">
    <property type="entry name" value="ACT"/>
    <property type="match status" value="1"/>
</dbReference>
<comment type="pathway">
    <text evidence="2">Carbohydrate biosynthesis; gluconeogenesis.</text>
</comment>
<dbReference type="Gene3D" id="3.30.1330.90">
    <property type="entry name" value="D-3-phosphoglycerate dehydrogenase, domain 3"/>
    <property type="match status" value="1"/>
</dbReference>
<dbReference type="Proteomes" id="UP000824261">
    <property type="component" value="Unassembled WGS sequence"/>
</dbReference>
<accession>A0A9D1D4A9</accession>
<keyword evidence="6 11" id="KW-0479">Metal-binding</keyword>
<dbReference type="Pfam" id="PF03313">
    <property type="entry name" value="SDH_alpha"/>
    <property type="match status" value="1"/>
</dbReference>